<evidence type="ECO:0000313" key="2">
    <source>
        <dbReference type="EMBL" id="KOX68704.1"/>
    </source>
</evidence>
<dbReference type="AlphaFoldDB" id="A0A0N0BC98"/>
<feature type="region of interest" description="Disordered" evidence="1">
    <location>
        <begin position="194"/>
        <end position="220"/>
    </location>
</feature>
<dbReference type="EMBL" id="KQ435921">
    <property type="protein sequence ID" value="KOX68704.1"/>
    <property type="molecule type" value="Genomic_DNA"/>
</dbReference>
<reference evidence="2 3" key="1">
    <citation type="submission" date="2015-07" db="EMBL/GenBank/DDBJ databases">
        <title>The genome of Melipona quadrifasciata.</title>
        <authorList>
            <person name="Pan H."/>
            <person name="Kapheim K."/>
        </authorList>
    </citation>
    <scope>NUCLEOTIDE SEQUENCE [LARGE SCALE GENOMIC DNA]</scope>
    <source>
        <strain evidence="2">0111107301</strain>
        <tissue evidence="2">Whole body</tissue>
    </source>
</reference>
<dbReference type="Proteomes" id="UP000053105">
    <property type="component" value="Unassembled WGS sequence"/>
</dbReference>
<feature type="region of interest" description="Disordered" evidence="1">
    <location>
        <begin position="53"/>
        <end position="72"/>
    </location>
</feature>
<keyword evidence="3" id="KW-1185">Reference proteome</keyword>
<feature type="compositionally biased region" description="Basic and acidic residues" evidence="1">
    <location>
        <begin position="209"/>
        <end position="220"/>
    </location>
</feature>
<organism evidence="2 3">
    <name type="scientific">Melipona quadrifasciata</name>
    <dbReference type="NCBI Taxonomy" id="166423"/>
    <lineage>
        <taxon>Eukaryota</taxon>
        <taxon>Metazoa</taxon>
        <taxon>Ecdysozoa</taxon>
        <taxon>Arthropoda</taxon>
        <taxon>Hexapoda</taxon>
        <taxon>Insecta</taxon>
        <taxon>Pterygota</taxon>
        <taxon>Neoptera</taxon>
        <taxon>Endopterygota</taxon>
        <taxon>Hymenoptera</taxon>
        <taxon>Apocrita</taxon>
        <taxon>Aculeata</taxon>
        <taxon>Apoidea</taxon>
        <taxon>Anthophila</taxon>
        <taxon>Apidae</taxon>
        <taxon>Melipona</taxon>
    </lineage>
</organism>
<dbReference type="OrthoDB" id="10665012at2759"/>
<feature type="region of interest" description="Disordered" evidence="1">
    <location>
        <begin position="146"/>
        <end position="171"/>
    </location>
</feature>
<feature type="compositionally biased region" description="Basic and acidic residues" evidence="1">
    <location>
        <begin position="156"/>
        <end position="165"/>
    </location>
</feature>
<accession>A0A0N0BC98</accession>
<evidence type="ECO:0000256" key="1">
    <source>
        <dbReference type="SAM" id="MobiDB-lite"/>
    </source>
</evidence>
<proteinExistence type="predicted"/>
<evidence type="ECO:0000313" key="3">
    <source>
        <dbReference type="Proteomes" id="UP000053105"/>
    </source>
</evidence>
<gene>
    <name evidence="2" type="ORF">WN51_07416</name>
</gene>
<protein>
    <submittedName>
        <fullName evidence="2">Uncharacterized protein</fullName>
    </submittedName>
</protein>
<sequence length="220" mass="24716">MAGSTRTARLTAAVPTANNLFGLRFVYKSPRVSESETDIRTKLAENTIEIGDSCSSRRRNEKMKPRGATTGPEFHKAEYKRKLNEYCQNHSPAISRKVLEATIVDTLQGSNAESELTDFLGFGAIELIQTTLTKRYDDDDYKLNNRHHRQKQQQRGADHRTDEVSTAKPNLLSPALDGSIDLIGDELDLLNDLTNNQSNGEPLINNDAQETRRNVAEREE</sequence>
<name>A0A0N0BC98_9HYME</name>